<dbReference type="GO" id="GO:0022857">
    <property type="term" value="F:transmembrane transporter activity"/>
    <property type="evidence" value="ECO:0007669"/>
    <property type="project" value="TreeGrafter"/>
</dbReference>
<keyword evidence="5 9" id="KW-0812">Transmembrane</keyword>
<dbReference type="EMBL" id="FNGA01000005">
    <property type="protein sequence ID" value="SDL49953.1"/>
    <property type="molecule type" value="Genomic_DNA"/>
</dbReference>
<feature type="transmembrane region" description="Helical" evidence="9">
    <location>
        <begin position="88"/>
        <end position="110"/>
    </location>
</feature>
<dbReference type="GO" id="GO:0005886">
    <property type="term" value="C:plasma membrane"/>
    <property type="evidence" value="ECO:0007669"/>
    <property type="project" value="UniProtKB-SubCell"/>
</dbReference>
<feature type="transmembrane region" description="Helical" evidence="9">
    <location>
        <begin position="12"/>
        <end position="36"/>
    </location>
</feature>
<proteinExistence type="inferred from homology"/>
<evidence type="ECO:0000256" key="2">
    <source>
        <dbReference type="ARBA" id="ARBA00022448"/>
    </source>
</evidence>
<sequence>MINKLEKISILFCRILAWIAGSALTAMVVLACANMVFRATWVPVKGTFELMGFLGAVAAGFSLAFSQLYKSHIAVGLFFNKFPKPMQIFLDALSVGVSCVFFALCAIEAAKWGMFLYDLGEVSETLGIEFYPFVFFVALGCAMMSWVLLLDFVRTLSGKEPLKLV</sequence>
<feature type="transmembrane region" description="Helical" evidence="9">
    <location>
        <begin position="130"/>
        <end position="153"/>
    </location>
</feature>
<evidence type="ECO:0000313" key="11">
    <source>
        <dbReference type="EMBL" id="SDL49953.1"/>
    </source>
</evidence>
<organism evidence="11 12">
    <name type="scientific">Maridesulfovibrio ferrireducens</name>
    <dbReference type="NCBI Taxonomy" id="246191"/>
    <lineage>
        <taxon>Bacteria</taxon>
        <taxon>Pseudomonadati</taxon>
        <taxon>Thermodesulfobacteriota</taxon>
        <taxon>Desulfovibrionia</taxon>
        <taxon>Desulfovibrionales</taxon>
        <taxon>Desulfovibrionaceae</taxon>
        <taxon>Maridesulfovibrio</taxon>
    </lineage>
</organism>
<dbReference type="Pfam" id="PF04290">
    <property type="entry name" value="DctQ"/>
    <property type="match status" value="1"/>
</dbReference>
<keyword evidence="6 9" id="KW-1133">Transmembrane helix</keyword>
<evidence type="ECO:0000256" key="7">
    <source>
        <dbReference type="ARBA" id="ARBA00023136"/>
    </source>
</evidence>
<evidence type="ECO:0000259" key="10">
    <source>
        <dbReference type="Pfam" id="PF04290"/>
    </source>
</evidence>
<name>A0A1G9KKL8_9BACT</name>
<evidence type="ECO:0000256" key="8">
    <source>
        <dbReference type="ARBA" id="ARBA00038436"/>
    </source>
</evidence>
<reference evidence="12" key="1">
    <citation type="submission" date="2016-10" db="EMBL/GenBank/DDBJ databases">
        <authorList>
            <person name="Varghese N."/>
            <person name="Submissions S."/>
        </authorList>
    </citation>
    <scope>NUCLEOTIDE SEQUENCE [LARGE SCALE GENOMIC DNA]</scope>
    <source>
        <strain evidence="12">DSM 16995</strain>
    </source>
</reference>
<dbReference type="InterPro" id="IPR055348">
    <property type="entry name" value="DctQ"/>
</dbReference>
<feature type="transmembrane region" description="Helical" evidence="9">
    <location>
        <begin position="48"/>
        <end position="68"/>
    </location>
</feature>
<evidence type="ECO:0000256" key="3">
    <source>
        <dbReference type="ARBA" id="ARBA00022475"/>
    </source>
</evidence>
<evidence type="ECO:0000313" key="12">
    <source>
        <dbReference type="Proteomes" id="UP000199053"/>
    </source>
</evidence>
<keyword evidence="3" id="KW-1003">Cell membrane</keyword>
<evidence type="ECO:0000256" key="1">
    <source>
        <dbReference type="ARBA" id="ARBA00004429"/>
    </source>
</evidence>
<evidence type="ECO:0000256" key="4">
    <source>
        <dbReference type="ARBA" id="ARBA00022519"/>
    </source>
</evidence>
<dbReference type="STRING" id="246191.SAMN05660337_3112"/>
<dbReference type="Proteomes" id="UP000199053">
    <property type="component" value="Unassembled WGS sequence"/>
</dbReference>
<feature type="domain" description="Tripartite ATP-independent periplasmic transporters DctQ component" evidence="10">
    <location>
        <begin position="27"/>
        <end position="156"/>
    </location>
</feature>
<dbReference type="GO" id="GO:0015740">
    <property type="term" value="P:C4-dicarboxylate transport"/>
    <property type="evidence" value="ECO:0007669"/>
    <property type="project" value="TreeGrafter"/>
</dbReference>
<evidence type="ECO:0000256" key="9">
    <source>
        <dbReference type="SAM" id="Phobius"/>
    </source>
</evidence>
<accession>A0A1G9KKL8</accession>
<comment type="similarity">
    <text evidence="8">Belongs to the TRAP transporter small permease family.</text>
</comment>
<keyword evidence="4" id="KW-0997">Cell inner membrane</keyword>
<dbReference type="AlphaFoldDB" id="A0A1G9KKL8"/>
<evidence type="ECO:0000256" key="5">
    <source>
        <dbReference type="ARBA" id="ARBA00022692"/>
    </source>
</evidence>
<dbReference type="OrthoDB" id="5420950at2"/>
<dbReference type="InterPro" id="IPR007387">
    <property type="entry name" value="TRAP_DctQ"/>
</dbReference>
<gene>
    <name evidence="11" type="ORF">SAMN05660337_3112</name>
</gene>
<keyword evidence="2" id="KW-0813">Transport</keyword>
<evidence type="ECO:0000256" key="6">
    <source>
        <dbReference type="ARBA" id="ARBA00022989"/>
    </source>
</evidence>
<dbReference type="RefSeq" id="WP_092162735.1">
    <property type="nucleotide sequence ID" value="NZ_FNGA01000005.1"/>
</dbReference>
<dbReference type="PROSITE" id="PS51257">
    <property type="entry name" value="PROKAR_LIPOPROTEIN"/>
    <property type="match status" value="1"/>
</dbReference>
<protein>
    <submittedName>
        <fullName evidence="11">TRAP-type C4-dicarboxylate transport system, small permease component</fullName>
    </submittedName>
</protein>
<dbReference type="PANTHER" id="PTHR35011">
    <property type="entry name" value="2,3-DIKETO-L-GULONATE TRAP TRANSPORTER SMALL PERMEASE PROTEIN YIAM"/>
    <property type="match status" value="1"/>
</dbReference>
<keyword evidence="7 9" id="KW-0472">Membrane</keyword>
<comment type="subcellular location">
    <subcellularLocation>
        <location evidence="1">Cell inner membrane</location>
        <topology evidence="1">Multi-pass membrane protein</topology>
    </subcellularLocation>
</comment>
<keyword evidence="12" id="KW-1185">Reference proteome</keyword>
<dbReference type="PANTHER" id="PTHR35011:SF10">
    <property type="entry name" value="TRAP TRANSPORTER SMALL PERMEASE PROTEIN"/>
    <property type="match status" value="1"/>
</dbReference>